<reference evidence="1 2" key="1">
    <citation type="submission" date="2024-09" db="EMBL/GenBank/DDBJ databases">
        <authorList>
            <person name="Sun Q."/>
            <person name="Mori K."/>
        </authorList>
    </citation>
    <scope>NUCLEOTIDE SEQUENCE [LARGE SCALE GENOMIC DNA]</scope>
    <source>
        <strain evidence="1 2">CCM 4839</strain>
    </source>
</reference>
<dbReference type="RefSeq" id="WP_204816690.1">
    <property type="nucleotide sequence ID" value="NZ_JANHOF010000001.1"/>
</dbReference>
<name>A0ABV6JM35_9BACL</name>
<proteinExistence type="predicted"/>
<keyword evidence="2" id="KW-1185">Reference proteome</keyword>
<dbReference type="Proteomes" id="UP001589818">
    <property type="component" value="Unassembled WGS sequence"/>
</dbReference>
<comment type="caution">
    <text evidence="1">The sequence shown here is derived from an EMBL/GenBank/DDBJ whole genome shotgun (WGS) entry which is preliminary data.</text>
</comment>
<evidence type="ECO:0000313" key="1">
    <source>
        <dbReference type="EMBL" id="MFC0395608.1"/>
    </source>
</evidence>
<organism evidence="1 2">
    <name type="scientific">Paenibacillus mendelii</name>
    <dbReference type="NCBI Taxonomy" id="206163"/>
    <lineage>
        <taxon>Bacteria</taxon>
        <taxon>Bacillati</taxon>
        <taxon>Bacillota</taxon>
        <taxon>Bacilli</taxon>
        <taxon>Bacillales</taxon>
        <taxon>Paenibacillaceae</taxon>
        <taxon>Paenibacillus</taxon>
    </lineage>
</organism>
<gene>
    <name evidence="1" type="ORF">ACFFJ8_30090</name>
</gene>
<dbReference type="EMBL" id="JBHLVF010000041">
    <property type="protein sequence ID" value="MFC0395608.1"/>
    <property type="molecule type" value="Genomic_DNA"/>
</dbReference>
<protein>
    <submittedName>
        <fullName evidence="1">Uncharacterized protein</fullName>
    </submittedName>
</protein>
<sequence length="128" mass="14654">MLKLLKQLQAEPMPAEKIASMLKMIEERYGFQPTGDVLRILELGGTAVYSGKPPLRFIGLEEIIHAEAYLHVDFAGRSLLPLFDLHENDFICYQFTDHRFCVFNIIDYSLFGQNSSIQELLKKLGFTV</sequence>
<evidence type="ECO:0000313" key="2">
    <source>
        <dbReference type="Proteomes" id="UP001589818"/>
    </source>
</evidence>
<accession>A0ABV6JM35</accession>